<evidence type="ECO:0000313" key="3">
    <source>
        <dbReference type="Proteomes" id="UP000602510"/>
    </source>
</evidence>
<feature type="compositionally biased region" description="Acidic residues" evidence="1">
    <location>
        <begin position="260"/>
        <end position="271"/>
    </location>
</feature>
<dbReference type="AlphaFoldDB" id="A0A833SW69"/>
<gene>
    <name evidence="2" type="ORF">GN244_ATG15142</name>
</gene>
<dbReference type="EMBL" id="WSZM01000446">
    <property type="protein sequence ID" value="KAF4032954.1"/>
    <property type="molecule type" value="Genomic_DNA"/>
</dbReference>
<organism evidence="2 3">
    <name type="scientific">Phytophthora infestans</name>
    <name type="common">Potato late blight agent</name>
    <name type="synonym">Botrytis infestans</name>
    <dbReference type="NCBI Taxonomy" id="4787"/>
    <lineage>
        <taxon>Eukaryota</taxon>
        <taxon>Sar</taxon>
        <taxon>Stramenopiles</taxon>
        <taxon>Oomycota</taxon>
        <taxon>Peronosporomycetes</taxon>
        <taxon>Peronosporales</taxon>
        <taxon>Peronosporaceae</taxon>
        <taxon>Phytophthora</taxon>
    </lineage>
</organism>
<proteinExistence type="predicted"/>
<dbReference type="Proteomes" id="UP000602510">
    <property type="component" value="Unassembled WGS sequence"/>
</dbReference>
<feature type="compositionally biased region" description="Polar residues" evidence="1">
    <location>
        <begin position="249"/>
        <end position="259"/>
    </location>
</feature>
<sequence length="271" mass="30720">MATVDVKISPDRMRMPDFTRRSELLEARKQDRRALGLAIEPPLSSEKKYVRSERSYRDSYHPSGALAHSPRQQELDPSPQYYHPRATCSGSPTKTALAARRHHDTHLESLKFEPSEIERLRDIPKADKLDRWWKQPPGYVEDPAFFKDSLRLQLTRHCNELGPVDPAKVSSPLSVDERRRLREKRGTLADKVTHITHQMPEDSARIDSDPATAPDVQPQGQVRVLTKMFLAFIILNFCICHGSASEQNFSDTADVSDQSSCEETEGSAESS</sequence>
<name>A0A833SW69_PHYIN</name>
<reference evidence="2" key="1">
    <citation type="submission" date="2020-04" db="EMBL/GenBank/DDBJ databases">
        <title>Hybrid Assembly of Korean Phytophthora infestans isolates.</title>
        <authorList>
            <person name="Prokchorchik M."/>
            <person name="Lee Y."/>
            <person name="Seo J."/>
            <person name="Cho J.-H."/>
            <person name="Park Y.-E."/>
            <person name="Jang D.-C."/>
            <person name="Im J.-S."/>
            <person name="Choi J.-G."/>
            <person name="Park H.-J."/>
            <person name="Lee G.-B."/>
            <person name="Lee Y.-G."/>
            <person name="Hong S.-Y."/>
            <person name="Cho K."/>
            <person name="Sohn K.H."/>
        </authorList>
    </citation>
    <scope>NUCLEOTIDE SEQUENCE</scope>
    <source>
        <strain evidence="2">KR_1_A1</strain>
    </source>
</reference>
<evidence type="ECO:0000256" key="1">
    <source>
        <dbReference type="SAM" id="MobiDB-lite"/>
    </source>
</evidence>
<feature type="region of interest" description="Disordered" evidence="1">
    <location>
        <begin position="36"/>
        <end position="94"/>
    </location>
</feature>
<feature type="compositionally biased region" description="Basic and acidic residues" evidence="1">
    <location>
        <begin position="198"/>
        <end position="208"/>
    </location>
</feature>
<feature type="compositionally biased region" description="Basic and acidic residues" evidence="1">
    <location>
        <begin position="45"/>
        <end position="60"/>
    </location>
</feature>
<evidence type="ECO:0000313" key="2">
    <source>
        <dbReference type="EMBL" id="KAF4032954.1"/>
    </source>
</evidence>
<feature type="region of interest" description="Disordered" evidence="1">
    <location>
        <begin position="198"/>
        <end position="217"/>
    </location>
</feature>
<protein>
    <submittedName>
        <fullName evidence="2">Uncharacterized protein</fullName>
    </submittedName>
</protein>
<feature type="region of interest" description="Disordered" evidence="1">
    <location>
        <begin position="249"/>
        <end position="271"/>
    </location>
</feature>
<keyword evidence="3" id="KW-1185">Reference proteome</keyword>
<comment type="caution">
    <text evidence="2">The sequence shown here is derived from an EMBL/GenBank/DDBJ whole genome shotgun (WGS) entry which is preliminary data.</text>
</comment>
<accession>A0A833SW69</accession>